<dbReference type="Proteomes" id="UP000094828">
    <property type="component" value="Unassembled WGS sequence"/>
</dbReference>
<dbReference type="EMBL" id="LYDR01000063">
    <property type="protein sequence ID" value="ODA32639.1"/>
    <property type="molecule type" value="Genomic_DNA"/>
</dbReference>
<dbReference type="RefSeq" id="WP_131818250.1">
    <property type="nucleotide sequence ID" value="NZ_LYDR01000063.1"/>
</dbReference>
<dbReference type="SUPFAM" id="SSF48371">
    <property type="entry name" value="ARM repeat"/>
    <property type="match status" value="1"/>
</dbReference>
<dbReference type="OrthoDB" id="253582at2"/>
<dbReference type="Gene3D" id="1.25.10.10">
    <property type="entry name" value="Leucine-rich Repeat Variant"/>
    <property type="match status" value="1"/>
</dbReference>
<reference evidence="1 2" key="1">
    <citation type="submission" date="2016-05" db="EMBL/GenBank/DDBJ databases">
        <title>Genomic and physiological characterization of Planctopirus sp. isolated from fresh water lake.</title>
        <authorList>
            <person name="Subhash Y."/>
            <person name="Ramana C."/>
        </authorList>
    </citation>
    <scope>NUCLEOTIDE SEQUENCE [LARGE SCALE GENOMIC DNA]</scope>
    <source>
        <strain evidence="1 2">JC280</strain>
    </source>
</reference>
<dbReference type="AlphaFoldDB" id="A0A1C3EHF8"/>
<evidence type="ECO:0000313" key="2">
    <source>
        <dbReference type="Proteomes" id="UP000094828"/>
    </source>
</evidence>
<gene>
    <name evidence="1" type="ORF">A6X21_20005</name>
</gene>
<dbReference type="InterPro" id="IPR011989">
    <property type="entry name" value="ARM-like"/>
</dbReference>
<proteinExistence type="predicted"/>
<dbReference type="InterPro" id="IPR016024">
    <property type="entry name" value="ARM-type_fold"/>
</dbReference>
<evidence type="ECO:0000313" key="1">
    <source>
        <dbReference type="EMBL" id="ODA32639.1"/>
    </source>
</evidence>
<keyword evidence="2" id="KW-1185">Reference proteome</keyword>
<sequence>MEGRVSRLSGCPELLLMSFAMRYLLLFVFAGLATVSAPVAWAQDEGANPPAATDRLADTNPLLAPPETPEQEFSVVLLMVDLGRLDLARQYLDKFMAGQPSNDLLLALRGKHGSAAFLKLSQTKELQPASQDLVVQLGKAAKEQAANPEFVGKLLDQLNGSPQQRDLAIVELRNLGPIVVASMLQRMQSTKDSGEQDLLTFALVKMGGMTIDPLRAGLSLPQESVRTRVIDVLGYLRADQAVLDLYGIAFGQKSSPPEKTAALRALGRILYNQPDRADRLSDVVALNALEQRTRDYLSGHGPLSLMNDGQVSVWVYDSADNLVGERQLAPALASAYFAARTARLALGISPDRPQTQQLYLTSYLAYETVLGNPAGQTASMLRSMSPELLSAVLTEALKVGQPGPAVRVIDALADQHSELALQVAGGVQSPLKNALSYPDERVRFAAATAILQLAPKNFEAFSHQIAQILTRSLSTGTEPKAIVIDADETRSAATVGYLADLGFESIRVETGQQGFKEAAASSQCALVVIHVNVARWELSQTLANFRADARTAALPILLYGPESVRSAVTRQLTQYPPILFVAESSTLDGFDSQTREFLARYAPASLTPQERAEMRGDALAWLADLSRPESAVKVDLSSAQAPLLSLVDDAQLGPLAQRAVLSIGTRDVQSRLAEVAANNNLPENVRLSAVRNLLAHVQRFGWAMTATDEKKLFASLNDTPDGSLADAIAALQGSRTTTTNGNSVKLQKFPLPELPAMKP</sequence>
<organism evidence="1 2">
    <name type="scientific">Planctopirus hydrillae</name>
    <dbReference type="NCBI Taxonomy" id="1841610"/>
    <lineage>
        <taxon>Bacteria</taxon>
        <taxon>Pseudomonadati</taxon>
        <taxon>Planctomycetota</taxon>
        <taxon>Planctomycetia</taxon>
        <taxon>Planctomycetales</taxon>
        <taxon>Planctomycetaceae</taxon>
        <taxon>Planctopirus</taxon>
    </lineage>
</organism>
<dbReference type="STRING" id="1841610.A6X21_20005"/>
<comment type="caution">
    <text evidence="1">The sequence shown here is derived from an EMBL/GenBank/DDBJ whole genome shotgun (WGS) entry which is preliminary data.</text>
</comment>
<accession>A0A1C3EHF8</accession>
<name>A0A1C3EHF8_9PLAN</name>
<protein>
    <submittedName>
        <fullName evidence="1">Uncharacterized protein</fullName>
    </submittedName>
</protein>